<feature type="domain" description="Penicillin-binding protein transpeptidase" evidence="6">
    <location>
        <begin position="270"/>
        <end position="580"/>
    </location>
</feature>
<dbReference type="Gene3D" id="3.90.1310.10">
    <property type="entry name" value="Penicillin-binding protein 2a (Domain 2)"/>
    <property type="match status" value="1"/>
</dbReference>
<dbReference type="AlphaFoldDB" id="A0A6M1R1A0"/>
<evidence type="ECO:0000259" key="7">
    <source>
        <dbReference type="Pfam" id="PF03717"/>
    </source>
</evidence>
<dbReference type="PANTHER" id="PTHR30627">
    <property type="entry name" value="PEPTIDOGLYCAN D,D-TRANSPEPTIDASE"/>
    <property type="match status" value="1"/>
</dbReference>
<dbReference type="EMBL" id="JAALAA010000001">
    <property type="protein sequence ID" value="NGN91488.1"/>
    <property type="molecule type" value="Genomic_DNA"/>
</dbReference>
<protein>
    <submittedName>
        <fullName evidence="8">Penicillin-binding protein 2</fullName>
    </submittedName>
</protein>
<proteinExistence type="inferred from homology"/>
<dbReference type="SUPFAM" id="SSF56601">
    <property type="entry name" value="beta-lactamase/transpeptidase-like"/>
    <property type="match status" value="1"/>
</dbReference>
<dbReference type="Gene3D" id="3.30.450.330">
    <property type="match status" value="1"/>
</dbReference>
<evidence type="ECO:0000256" key="5">
    <source>
        <dbReference type="SAM" id="Phobius"/>
    </source>
</evidence>
<feature type="region of interest" description="Disordered" evidence="4">
    <location>
        <begin position="214"/>
        <end position="235"/>
    </location>
</feature>
<dbReference type="InterPro" id="IPR001460">
    <property type="entry name" value="PCN-bd_Tpept"/>
</dbReference>
<dbReference type="GO" id="GO:0005886">
    <property type="term" value="C:plasma membrane"/>
    <property type="evidence" value="ECO:0007669"/>
    <property type="project" value="TreeGrafter"/>
</dbReference>
<evidence type="ECO:0000256" key="1">
    <source>
        <dbReference type="ARBA" id="ARBA00004370"/>
    </source>
</evidence>
<dbReference type="Pfam" id="PF00905">
    <property type="entry name" value="Transpeptidase"/>
    <property type="match status" value="1"/>
</dbReference>
<dbReference type="GO" id="GO:0008658">
    <property type="term" value="F:penicillin binding"/>
    <property type="evidence" value="ECO:0007669"/>
    <property type="project" value="InterPro"/>
</dbReference>
<dbReference type="InterPro" id="IPR036138">
    <property type="entry name" value="PBP_dimer_sf"/>
</dbReference>
<evidence type="ECO:0000256" key="2">
    <source>
        <dbReference type="ARBA" id="ARBA00007171"/>
    </source>
</evidence>
<dbReference type="Pfam" id="PF03717">
    <property type="entry name" value="PBP_dimer"/>
    <property type="match status" value="1"/>
</dbReference>
<evidence type="ECO:0000313" key="9">
    <source>
        <dbReference type="Proteomes" id="UP000483261"/>
    </source>
</evidence>
<keyword evidence="9" id="KW-1185">Reference proteome</keyword>
<dbReference type="PANTHER" id="PTHR30627:SF1">
    <property type="entry name" value="PEPTIDOGLYCAN D,D-TRANSPEPTIDASE FTSI"/>
    <property type="match status" value="1"/>
</dbReference>
<name>A0A6M1R1A0_9ACTN</name>
<keyword evidence="3 5" id="KW-0472">Membrane</keyword>
<reference evidence="8 9" key="1">
    <citation type="submission" date="2020-02" db="EMBL/GenBank/DDBJ databases">
        <title>Whole-genome analyses of novel actinobacteria.</title>
        <authorList>
            <person name="Sahin N."/>
        </authorList>
    </citation>
    <scope>NUCLEOTIDE SEQUENCE [LARGE SCALE GENOMIC DNA]</scope>
    <source>
        <strain evidence="8 9">KC13</strain>
    </source>
</reference>
<comment type="caution">
    <text evidence="8">The sequence shown here is derived from an EMBL/GenBank/DDBJ whole genome shotgun (WGS) entry which is preliminary data.</text>
</comment>
<dbReference type="InterPro" id="IPR005311">
    <property type="entry name" value="PBP_dimer"/>
</dbReference>
<comment type="similarity">
    <text evidence="2">Belongs to the transpeptidase family.</text>
</comment>
<dbReference type="SUPFAM" id="SSF56519">
    <property type="entry name" value="Penicillin binding protein dimerisation domain"/>
    <property type="match status" value="1"/>
</dbReference>
<evidence type="ECO:0000256" key="3">
    <source>
        <dbReference type="ARBA" id="ARBA00023136"/>
    </source>
</evidence>
<gene>
    <name evidence="8" type="ORF">G5C66_01875</name>
</gene>
<accession>A0A6M1R1A0</accession>
<dbReference type="InterPro" id="IPR050515">
    <property type="entry name" value="Beta-lactam/transpept"/>
</dbReference>
<dbReference type="Gene3D" id="3.40.710.10">
    <property type="entry name" value="DD-peptidase/beta-lactamase superfamily"/>
    <property type="match status" value="1"/>
</dbReference>
<evidence type="ECO:0000256" key="4">
    <source>
        <dbReference type="SAM" id="MobiDB-lite"/>
    </source>
</evidence>
<evidence type="ECO:0000313" key="8">
    <source>
        <dbReference type="EMBL" id="NGN91488.1"/>
    </source>
</evidence>
<feature type="region of interest" description="Disordered" evidence="4">
    <location>
        <begin position="1"/>
        <end position="25"/>
    </location>
</feature>
<dbReference type="GO" id="GO:0071555">
    <property type="term" value="P:cell wall organization"/>
    <property type="evidence" value="ECO:0007669"/>
    <property type="project" value="TreeGrafter"/>
</dbReference>
<feature type="domain" description="Penicillin-binding protein dimerisation" evidence="7">
    <location>
        <begin position="75"/>
        <end position="191"/>
    </location>
</feature>
<dbReference type="RefSeq" id="WP_165109138.1">
    <property type="nucleotide sequence ID" value="NZ_JAALAA010000001.1"/>
</dbReference>
<comment type="subcellular location">
    <subcellularLocation>
        <location evidence="1">Membrane</location>
    </subcellularLocation>
</comment>
<dbReference type="Proteomes" id="UP000483261">
    <property type="component" value="Unassembled WGS sequence"/>
</dbReference>
<sequence length="603" mass="63986">MARRQLQRKVRRPARRPGPKATQRRGPVHIRLRVGFILVAMVLSVFGGRLVQLQGIDPHSYAAMAAAENVVDVVLPAERGEILDRDGEALADSSDGLMVLADPKQTKKDAPAIAAFLAKELGVDYASALAKLRKDGSRFQYIKRQVPATQATAAVEKAGKEGFQGLWTSRDPLRNYPNGDVAANLVGFMGNDGPLAGLEAAFDKHLAGKDGHAEYDATSPVSGTRMPLGTNNRVDPVNGNDLTLTIDRDLQYYVQQTLMDAVQKSRAESGMAVVMDTQTGEILSLVDYPTFDARDPAASPKALRGSNALSNVYEPGSVQKVLTVAGLLDQGLVSPSTRIRVPESYMSGGAPIRDWYPHGVEKLTLAGVIAKSSNIGTVMAADKYADGQLREYLSAFGQGQRTGLGLDTESAGLLASPETWNDANEDRIDFGQSISVNAVQMTAALNTIANGGVRIDPSLIVGSATNNSGAEVGTDTAERNRVVSQEAATQTAEMMERVINDPVNGTAKQAAVPGYRVSGKTGTAQRVNSECKCYDGTTTVSFGGFAPTDDPRFTVYVAIHNPGNGGGGGSVTGPVFSQIMSFALRRYGVPPTGTEPSKMPTGW</sequence>
<keyword evidence="5" id="KW-1133">Transmembrane helix</keyword>
<feature type="transmembrane region" description="Helical" evidence="5">
    <location>
        <begin position="30"/>
        <end position="51"/>
    </location>
</feature>
<organism evidence="8 9">
    <name type="scientific">Nocardioides turkmenicus</name>
    <dbReference type="NCBI Taxonomy" id="2711220"/>
    <lineage>
        <taxon>Bacteria</taxon>
        <taxon>Bacillati</taxon>
        <taxon>Actinomycetota</taxon>
        <taxon>Actinomycetes</taxon>
        <taxon>Propionibacteriales</taxon>
        <taxon>Nocardioidaceae</taxon>
        <taxon>Nocardioides</taxon>
    </lineage>
</organism>
<keyword evidence="5" id="KW-0812">Transmembrane</keyword>
<evidence type="ECO:0000259" key="6">
    <source>
        <dbReference type="Pfam" id="PF00905"/>
    </source>
</evidence>
<dbReference type="InterPro" id="IPR012338">
    <property type="entry name" value="Beta-lactam/transpept-like"/>
</dbReference>